<evidence type="ECO:0000313" key="4">
    <source>
        <dbReference type="EMBL" id="PAU77804.1"/>
    </source>
</evidence>
<dbReference type="EMBL" id="NSKD01000008">
    <property type="protein sequence ID" value="PAU77804.1"/>
    <property type="molecule type" value="Genomic_DNA"/>
</dbReference>
<evidence type="ECO:0000256" key="2">
    <source>
        <dbReference type="RuleBase" id="RU003749"/>
    </source>
</evidence>
<gene>
    <name evidence="4" type="ORF">CK501_13990</name>
</gene>
<dbReference type="Pfam" id="PF01740">
    <property type="entry name" value="STAS"/>
    <property type="match status" value="1"/>
</dbReference>
<dbReference type="AlphaFoldDB" id="A0A2A2EZA7"/>
<dbReference type="GO" id="GO:0043856">
    <property type="term" value="F:anti-sigma factor antagonist activity"/>
    <property type="evidence" value="ECO:0007669"/>
    <property type="project" value="InterPro"/>
</dbReference>
<dbReference type="InterPro" id="IPR036513">
    <property type="entry name" value="STAS_dom_sf"/>
</dbReference>
<dbReference type="PROSITE" id="PS50801">
    <property type="entry name" value="STAS"/>
    <property type="match status" value="1"/>
</dbReference>
<dbReference type="NCBIfam" id="TIGR00377">
    <property type="entry name" value="ant_ant_sig"/>
    <property type="match status" value="1"/>
</dbReference>
<comment type="similarity">
    <text evidence="1 2">Belongs to the anti-sigma-factor antagonist family.</text>
</comment>
<feature type="domain" description="STAS" evidence="3">
    <location>
        <begin position="11"/>
        <end position="104"/>
    </location>
</feature>
<sequence>MFSIEKHDDGEGTVTLNLSGQFDFNAYSEFKPKQTEALDTPGAKFIVLDLSRLDYLDSAALGTLLLLREKAQDRGIEIVIRGATGVVQEILEIAHFQRMFRFID</sequence>
<protein>
    <recommendedName>
        <fullName evidence="2">Anti-sigma factor antagonist</fullName>
    </recommendedName>
</protein>
<keyword evidence="5" id="KW-1185">Reference proteome</keyword>
<dbReference type="OrthoDB" id="278639at2"/>
<dbReference type="InterPro" id="IPR003658">
    <property type="entry name" value="Anti-sigma_ant"/>
</dbReference>
<dbReference type="SUPFAM" id="SSF52091">
    <property type="entry name" value="SpoIIaa-like"/>
    <property type="match status" value="1"/>
</dbReference>
<organism evidence="4 5">
    <name type="scientific">Halovibrio salipaludis</name>
    <dbReference type="NCBI Taxonomy" id="2032626"/>
    <lineage>
        <taxon>Bacteria</taxon>
        <taxon>Pseudomonadati</taxon>
        <taxon>Pseudomonadota</taxon>
        <taxon>Gammaproteobacteria</taxon>
        <taxon>Oceanospirillales</taxon>
        <taxon>Halomonadaceae</taxon>
        <taxon>Halovibrio</taxon>
    </lineage>
</organism>
<dbReference type="Proteomes" id="UP000218896">
    <property type="component" value="Unassembled WGS sequence"/>
</dbReference>
<accession>A0A2A2EZA7</accession>
<comment type="caution">
    <text evidence="4">The sequence shown here is derived from an EMBL/GenBank/DDBJ whole genome shotgun (WGS) entry which is preliminary data.</text>
</comment>
<dbReference type="CDD" id="cd07043">
    <property type="entry name" value="STAS_anti-anti-sigma_factors"/>
    <property type="match status" value="1"/>
</dbReference>
<dbReference type="PANTHER" id="PTHR33495:SF15">
    <property type="entry name" value="STAS DOMAIN-CONTAINING PROTEIN"/>
    <property type="match status" value="1"/>
</dbReference>
<dbReference type="Gene3D" id="3.30.750.24">
    <property type="entry name" value="STAS domain"/>
    <property type="match status" value="1"/>
</dbReference>
<reference evidence="4 5" key="1">
    <citation type="submission" date="2017-08" db="EMBL/GenBank/DDBJ databases">
        <title>Halovibrio sewagensis sp. nov., isolated from wastewater of high salinity.</title>
        <authorList>
            <person name="Dong X."/>
            <person name="Zhang G."/>
        </authorList>
    </citation>
    <scope>NUCLEOTIDE SEQUENCE [LARGE SCALE GENOMIC DNA]</scope>
    <source>
        <strain evidence="4 5">YL5-2</strain>
    </source>
</reference>
<proteinExistence type="inferred from homology"/>
<evidence type="ECO:0000259" key="3">
    <source>
        <dbReference type="PROSITE" id="PS50801"/>
    </source>
</evidence>
<evidence type="ECO:0000256" key="1">
    <source>
        <dbReference type="ARBA" id="ARBA00009013"/>
    </source>
</evidence>
<evidence type="ECO:0000313" key="5">
    <source>
        <dbReference type="Proteomes" id="UP000218896"/>
    </source>
</evidence>
<dbReference type="InterPro" id="IPR002645">
    <property type="entry name" value="STAS_dom"/>
</dbReference>
<dbReference type="RefSeq" id="WP_095618369.1">
    <property type="nucleotide sequence ID" value="NZ_NSKD01000008.1"/>
</dbReference>
<name>A0A2A2EZA7_9GAMM</name>
<dbReference type="PANTHER" id="PTHR33495">
    <property type="entry name" value="ANTI-SIGMA FACTOR ANTAGONIST TM_1081-RELATED-RELATED"/>
    <property type="match status" value="1"/>
</dbReference>